<dbReference type="AlphaFoldDB" id="A0A7S2YY33"/>
<evidence type="ECO:0000256" key="1">
    <source>
        <dbReference type="SAM" id="MobiDB-lite"/>
    </source>
</evidence>
<reference evidence="2" key="1">
    <citation type="submission" date="2021-01" db="EMBL/GenBank/DDBJ databases">
        <authorList>
            <person name="Corre E."/>
            <person name="Pelletier E."/>
            <person name="Niang G."/>
            <person name="Scheremetjew M."/>
            <person name="Finn R."/>
            <person name="Kale V."/>
            <person name="Holt S."/>
            <person name="Cochrane G."/>
            <person name="Meng A."/>
            <person name="Brown T."/>
            <person name="Cohen L."/>
        </authorList>
    </citation>
    <scope>NUCLEOTIDE SEQUENCE</scope>
    <source>
        <strain evidence="2">RCC856</strain>
    </source>
</reference>
<feature type="region of interest" description="Disordered" evidence="1">
    <location>
        <begin position="1"/>
        <end position="33"/>
    </location>
</feature>
<sequence>MGEQWWAGQLVAEEEKEGQEEVQEGQEAEAGSLPFAASSKWRLRYQKYEAFEEEERTVVFLDPHLLLDFDDMQVLEWREDGSDYEPEMRQRPEFAAAERDDVVAIGDMAGADAVSEGMRELNKMPFDKQQIFASSYRVMADSFKQKLREILKNKGEGYVFGEEDVRTMIEGIKQQTGT</sequence>
<protein>
    <submittedName>
        <fullName evidence="2">Uncharacterized protein</fullName>
    </submittedName>
</protein>
<accession>A0A7S2YY33</accession>
<organism evidence="2">
    <name type="scientific">Chloropicon laureae</name>
    <dbReference type="NCBI Taxonomy" id="464258"/>
    <lineage>
        <taxon>Eukaryota</taxon>
        <taxon>Viridiplantae</taxon>
        <taxon>Chlorophyta</taxon>
        <taxon>Chloropicophyceae</taxon>
        <taxon>Chloropicales</taxon>
        <taxon>Chloropicaceae</taxon>
        <taxon>Chloropicon</taxon>
    </lineage>
</organism>
<feature type="compositionally biased region" description="Acidic residues" evidence="1">
    <location>
        <begin position="12"/>
        <end position="27"/>
    </location>
</feature>
<evidence type="ECO:0000313" key="2">
    <source>
        <dbReference type="EMBL" id="CAE0011431.1"/>
    </source>
</evidence>
<proteinExistence type="predicted"/>
<dbReference type="EMBL" id="HBHU01002166">
    <property type="protein sequence ID" value="CAE0011431.1"/>
    <property type="molecule type" value="Transcribed_RNA"/>
</dbReference>
<name>A0A7S2YY33_9CHLO</name>
<gene>
    <name evidence="2" type="ORF">CLAU1311_LOCUS1416</name>
</gene>